<keyword evidence="2" id="KW-0539">Nucleus</keyword>
<feature type="region of interest" description="Disordered" evidence="3">
    <location>
        <begin position="226"/>
        <end position="349"/>
    </location>
</feature>
<evidence type="ECO:0000256" key="1">
    <source>
        <dbReference type="ARBA" id="ARBA00004123"/>
    </source>
</evidence>
<evidence type="ECO:0000256" key="3">
    <source>
        <dbReference type="SAM" id="MobiDB-lite"/>
    </source>
</evidence>
<dbReference type="SUPFAM" id="SSF57701">
    <property type="entry name" value="Zn2/Cys6 DNA-binding domain"/>
    <property type="match status" value="1"/>
</dbReference>
<feature type="compositionally biased region" description="Low complexity" evidence="3">
    <location>
        <begin position="275"/>
        <end position="289"/>
    </location>
</feature>
<feature type="compositionally biased region" description="Polar residues" evidence="3">
    <location>
        <begin position="296"/>
        <end position="329"/>
    </location>
</feature>
<gene>
    <name evidence="5" type="ORF">FIBSPDRAFT_104990</name>
</gene>
<evidence type="ECO:0000256" key="2">
    <source>
        <dbReference type="ARBA" id="ARBA00023242"/>
    </source>
</evidence>
<dbReference type="STRING" id="436010.A0A166DAT7"/>
<protein>
    <recommendedName>
        <fullName evidence="4">Zn(2)-C6 fungal-type domain-containing protein</fullName>
    </recommendedName>
</protein>
<dbReference type="InterPro" id="IPR036864">
    <property type="entry name" value="Zn2-C6_fun-type_DNA-bd_sf"/>
</dbReference>
<feature type="domain" description="Zn(2)-C6 fungal-type" evidence="4">
    <location>
        <begin position="131"/>
        <end position="162"/>
    </location>
</feature>
<feature type="compositionally biased region" description="Polar residues" evidence="3">
    <location>
        <begin position="34"/>
        <end position="48"/>
    </location>
</feature>
<feature type="region of interest" description="Disordered" evidence="3">
    <location>
        <begin position="1"/>
        <end position="131"/>
    </location>
</feature>
<dbReference type="GO" id="GO:0005634">
    <property type="term" value="C:nucleus"/>
    <property type="evidence" value="ECO:0007669"/>
    <property type="project" value="UniProtKB-SubCell"/>
</dbReference>
<name>A0A166DAT7_9AGAM</name>
<dbReference type="AlphaFoldDB" id="A0A166DAT7"/>
<feature type="compositionally biased region" description="Polar residues" evidence="3">
    <location>
        <begin position="364"/>
        <end position="378"/>
    </location>
</feature>
<comment type="subcellular location">
    <subcellularLocation>
        <location evidence="1">Nucleus</location>
    </subcellularLocation>
</comment>
<evidence type="ECO:0000313" key="5">
    <source>
        <dbReference type="EMBL" id="KZP14507.1"/>
    </source>
</evidence>
<feature type="compositionally biased region" description="Pro residues" evidence="3">
    <location>
        <begin position="228"/>
        <end position="237"/>
    </location>
</feature>
<dbReference type="CDD" id="cd00067">
    <property type="entry name" value="GAL4"/>
    <property type="match status" value="1"/>
</dbReference>
<dbReference type="GO" id="GO:0008270">
    <property type="term" value="F:zinc ion binding"/>
    <property type="evidence" value="ECO:0007669"/>
    <property type="project" value="InterPro"/>
</dbReference>
<feature type="region of interest" description="Disordered" evidence="3">
    <location>
        <begin position="363"/>
        <end position="413"/>
    </location>
</feature>
<evidence type="ECO:0000259" key="4">
    <source>
        <dbReference type="PROSITE" id="PS50048"/>
    </source>
</evidence>
<dbReference type="PANTHER" id="PTHR31001:SF89">
    <property type="entry name" value="ZN(2)-C6 FUNGAL-TYPE DOMAIN-CONTAINING PROTEIN"/>
    <property type="match status" value="1"/>
</dbReference>
<dbReference type="SMART" id="SM00066">
    <property type="entry name" value="GAL4"/>
    <property type="match status" value="1"/>
</dbReference>
<evidence type="ECO:0000313" key="6">
    <source>
        <dbReference type="Proteomes" id="UP000076532"/>
    </source>
</evidence>
<dbReference type="PROSITE" id="PS00463">
    <property type="entry name" value="ZN2_CY6_FUNGAL_1"/>
    <property type="match status" value="1"/>
</dbReference>
<dbReference type="InterPro" id="IPR050613">
    <property type="entry name" value="Sec_Metabolite_Reg"/>
</dbReference>
<dbReference type="Proteomes" id="UP000076532">
    <property type="component" value="Unassembled WGS sequence"/>
</dbReference>
<dbReference type="PROSITE" id="PS50048">
    <property type="entry name" value="ZN2_CY6_FUNGAL_2"/>
    <property type="match status" value="1"/>
</dbReference>
<accession>A0A166DAT7</accession>
<dbReference type="Gene3D" id="4.10.240.10">
    <property type="entry name" value="Zn(2)-C6 fungal-type DNA-binding domain"/>
    <property type="match status" value="1"/>
</dbReference>
<sequence>MDPSHTRSSRKRSRPRDSPSPRRTPLVPEETGRPSRSSYTAQQTSLPSIRQLHPYLPPSSNMSQHAPGAGEGSSYSYPPPQQQPGYAVGMHHESPQQQTTSDRSRGRGDSDAEGEGEPGPPKKKRRRQALSCTECKRRKIKCDRAQPCGPCSRRGEQTKCQWHIVEPIEKYVTRSEYDELKARFDTLEGTVNSLLRAGSTVGPASTGSVPMAPPYYQMNPMAPAVPSYNPPPHPPQQQPGSLYGMMSSSPYMQPTSRYPGPESPRTATSPRHMHPPMQQSQQSPSTSPTIAHPHSPTRNPKSPTSATGPRQSPLTLASITSPPFSQLHATTHVPPSAEQAQSQSKNCHGAQMCERLRLADTARSHNNSNTPHTPSSGGAQWRARRGAPWSITTRTRGGTATRRWGAPGCSSSSRATRTARHGICTTSETRGWVTCASGDLAVPAV</sequence>
<dbReference type="Pfam" id="PF00172">
    <property type="entry name" value="Zn_clus"/>
    <property type="match status" value="1"/>
</dbReference>
<proteinExistence type="predicted"/>
<feature type="compositionally biased region" description="Low complexity" evidence="3">
    <location>
        <begin position="392"/>
        <end position="413"/>
    </location>
</feature>
<dbReference type="OrthoDB" id="3362851at2759"/>
<reference evidence="5 6" key="1">
    <citation type="journal article" date="2016" name="Mol. Biol. Evol.">
        <title>Comparative Genomics of Early-Diverging Mushroom-Forming Fungi Provides Insights into the Origins of Lignocellulose Decay Capabilities.</title>
        <authorList>
            <person name="Nagy L.G."/>
            <person name="Riley R."/>
            <person name="Tritt A."/>
            <person name="Adam C."/>
            <person name="Daum C."/>
            <person name="Floudas D."/>
            <person name="Sun H."/>
            <person name="Yadav J.S."/>
            <person name="Pangilinan J."/>
            <person name="Larsson K.H."/>
            <person name="Matsuura K."/>
            <person name="Barry K."/>
            <person name="Labutti K."/>
            <person name="Kuo R."/>
            <person name="Ohm R.A."/>
            <person name="Bhattacharya S.S."/>
            <person name="Shirouzu T."/>
            <person name="Yoshinaga Y."/>
            <person name="Martin F.M."/>
            <person name="Grigoriev I.V."/>
            <person name="Hibbett D.S."/>
        </authorList>
    </citation>
    <scope>NUCLEOTIDE SEQUENCE [LARGE SCALE GENOMIC DNA]</scope>
    <source>
        <strain evidence="5 6">CBS 109695</strain>
    </source>
</reference>
<feature type="compositionally biased region" description="Polar residues" evidence="3">
    <location>
        <begin position="246"/>
        <end position="256"/>
    </location>
</feature>
<feature type="compositionally biased region" description="Low complexity" evidence="3">
    <location>
        <begin position="66"/>
        <end position="76"/>
    </location>
</feature>
<dbReference type="InterPro" id="IPR001138">
    <property type="entry name" value="Zn2Cys6_DnaBD"/>
</dbReference>
<dbReference type="EMBL" id="KV417616">
    <property type="protein sequence ID" value="KZP14507.1"/>
    <property type="molecule type" value="Genomic_DNA"/>
</dbReference>
<organism evidence="5 6">
    <name type="scientific">Athelia psychrophila</name>
    <dbReference type="NCBI Taxonomy" id="1759441"/>
    <lineage>
        <taxon>Eukaryota</taxon>
        <taxon>Fungi</taxon>
        <taxon>Dikarya</taxon>
        <taxon>Basidiomycota</taxon>
        <taxon>Agaricomycotina</taxon>
        <taxon>Agaricomycetes</taxon>
        <taxon>Agaricomycetidae</taxon>
        <taxon>Atheliales</taxon>
        <taxon>Atheliaceae</taxon>
        <taxon>Athelia</taxon>
    </lineage>
</organism>
<dbReference type="PANTHER" id="PTHR31001">
    <property type="entry name" value="UNCHARACTERIZED TRANSCRIPTIONAL REGULATORY PROTEIN"/>
    <property type="match status" value="1"/>
</dbReference>
<keyword evidence="6" id="KW-1185">Reference proteome</keyword>
<dbReference type="GO" id="GO:0000981">
    <property type="term" value="F:DNA-binding transcription factor activity, RNA polymerase II-specific"/>
    <property type="evidence" value="ECO:0007669"/>
    <property type="project" value="InterPro"/>
</dbReference>